<gene>
    <name evidence="2" type="ORF">PVE_R1G3594</name>
</gene>
<evidence type="ECO:0000313" key="3">
    <source>
        <dbReference type="Proteomes" id="UP000245431"/>
    </source>
</evidence>
<feature type="compositionally biased region" description="Basic and acidic residues" evidence="1">
    <location>
        <begin position="20"/>
        <end position="35"/>
    </location>
</feature>
<feature type="region of interest" description="Disordered" evidence="1">
    <location>
        <begin position="1"/>
        <end position="35"/>
    </location>
</feature>
<proteinExistence type="predicted"/>
<dbReference type="EMBL" id="LT599583">
    <property type="protein sequence ID" value="SBW81476.1"/>
    <property type="molecule type" value="Genomic_DNA"/>
</dbReference>
<evidence type="ECO:0000313" key="2">
    <source>
        <dbReference type="EMBL" id="SBW81476.1"/>
    </source>
</evidence>
<protein>
    <submittedName>
        <fullName evidence="2">Uncharacterized protein</fullName>
    </submittedName>
</protein>
<dbReference type="Proteomes" id="UP000245431">
    <property type="component" value="Chromosome PVE_r1"/>
</dbReference>
<dbReference type="AlphaFoldDB" id="A0A1D3JZF4"/>
<organism evidence="2 3">
    <name type="scientific">Pseudomonas veronii 1YdBTEX2</name>
    <dbReference type="NCBI Taxonomy" id="1295141"/>
    <lineage>
        <taxon>Bacteria</taxon>
        <taxon>Pseudomonadati</taxon>
        <taxon>Pseudomonadota</taxon>
        <taxon>Gammaproteobacteria</taxon>
        <taxon>Pseudomonadales</taxon>
        <taxon>Pseudomonadaceae</taxon>
        <taxon>Pseudomonas</taxon>
    </lineage>
</organism>
<sequence length="130" mass="14450">MIGIPPHSPLNNPLNAAPPEELRQRPEAGVPDRESIRMGVREEDAYRTLDVFFDVAEANGIKDLNPSHGKPYLDNNLNPPGNVVPLSVHFRPDRPDDTYSPGHLKAVNNFGTQLDARLKQLNIRNVGPEE</sequence>
<evidence type="ECO:0000256" key="1">
    <source>
        <dbReference type="SAM" id="MobiDB-lite"/>
    </source>
</evidence>
<feature type="compositionally biased region" description="Low complexity" evidence="1">
    <location>
        <begin position="9"/>
        <end position="19"/>
    </location>
</feature>
<reference evidence="3" key="1">
    <citation type="submission" date="2016-07" db="EMBL/GenBank/DDBJ databases">
        <authorList>
            <person name="Florea S."/>
            <person name="Webb J.S."/>
            <person name="Jaromczyk J."/>
            <person name="Schardl C.L."/>
        </authorList>
    </citation>
    <scope>NUCLEOTIDE SEQUENCE [LARGE SCALE GENOMIC DNA]</scope>
    <source>
        <strain evidence="3">1YdBTEX2</strain>
    </source>
</reference>
<name>A0A1D3JZF4_PSEVE</name>
<accession>A0A1D3JZF4</accession>